<sequence>MLCFGVSLAIGISGGEIIAALLAAGPRSEHAELWSTSPYVSSEVSMIVIILPLLVFGASVWALAYLVRTSKTTTTQTQGELPPAPRISVSGMAASSTASFFPGPSQNTLSDSGNHLNSTTFNVQTQTSVCTTVLPSLDAVDVHGRESQSRSADILSSNTLASQLSKMAKRATGSSINLKSHSPTTFDSVGPMCPPSAAPSSQHTPVSHTAPSQQLAYPLSRSFLILTLLLTLSWIGVLGISAQGPFIGPIRSATLMSLLGILGCWADASFESLARVAAKRQNEQSWETVSAHFSFFSTIRQTLGRAMGGGSRRASEQAGARRMSNQVAVGTMRQAASPTVLRSAPTCLRADGTIVSNARQGQGEGHQVKLPSLVQGSSPRSGLHLQQQQQQHQSRKGSGQPQVIAEESSRRSSVEVVTVPRKGK</sequence>
<feature type="region of interest" description="Disordered" evidence="1">
    <location>
        <begin position="372"/>
        <end position="424"/>
    </location>
</feature>
<keyword evidence="2" id="KW-0812">Transmembrane</keyword>
<evidence type="ECO:0000313" key="4">
    <source>
        <dbReference type="Proteomes" id="UP000193411"/>
    </source>
</evidence>
<keyword evidence="4" id="KW-1185">Reference proteome</keyword>
<feature type="region of interest" description="Disordered" evidence="1">
    <location>
        <begin position="306"/>
        <end position="326"/>
    </location>
</feature>
<dbReference type="AlphaFoldDB" id="A0A1Y2HIA5"/>
<feature type="transmembrane region" description="Helical" evidence="2">
    <location>
        <begin position="47"/>
        <end position="67"/>
    </location>
</feature>
<comment type="caution">
    <text evidence="3">The sequence shown here is derived from an EMBL/GenBank/DDBJ whole genome shotgun (WGS) entry which is preliminary data.</text>
</comment>
<protein>
    <submittedName>
        <fullName evidence="3">Uncharacterized protein</fullName>
    </submittedName>
</protein>
<keyword evidence="2" id="KW-1133">Transmembrane helix</keyword>
<feature type="compositionally biased region" description="Low complexity" evidence="1">
    <location>
        <begin position="383"/>
        <end position="392"/>
    </location>
</feature>
<evidence type="ECO:0000256" key="2">
    <source>
        <dbReference type="SAM" id="Phobius"/>
    </source>
</evidence>
<keyword evidence="2" id="KW-0472">Membrane</keyword>
<dbReference type="Proteomes" id="UP000193411">
    <property type="component" value="Unassembled WGS sequence"/>
</dbReference>
<feature type="region of interest" description="Disordered" evidence="1">
    <location>
        <begin position="172"/>
        <end position="209"/>
    </location>
</feature>
<proteinExistence type="predicted"/>
<accession>A0A1Y2HIA5</accession>
<feature type="transmembrane region" description="Helical" evidence="2">
    <location>
        <begin position="223"/>
        <end position="244"/>
    </location>
</feature>
<evidence type="ECO:0000313" key="3">
    <source>
        <dbReference type="EMBL" id="ORZ33423.1"/>
    </source>
</evidence>
<feature type="compositionally biased region" description="Polar residues" evidence="1">
    <location>
        <begin position="198"/>
        <end position="209"/>
    </location>
</feature>
<gene>
    <name evidence="3" type="ORF">BCR44DRAFT_51718</name>
</gene>
<feature type="compositionally biased region" description="Polar residues" evidence="1">
    <location>
        <begin position="172"/>
        <end position="187"/>
    </location>
</feature>
<reference evidence="3 4" key="1">
    <citation type="submission" date="2016-07" db="EMBL/GenBank/DDBJ databases">
        <title>Pervasive Adenine N6-methylation of Active Genes in Fungi.</title>
        <authorList>
            <consortium name="DOE Joint Genome Institute"/>
            <person name="Mondo S.J."/>
            <person name="Dannebaum R.O."/>
            <person name="Kuo R.C."/>
            <person name="Labutti K."/>
            <person name="Haridas S."/>
            <person name="Kuo A."/>
            <person name="Salamov A."/>
            <person name="Ahrendt S.R."/>
            <person name="Lipzen A."/>
            <person name="Sullivan W."/>
            <person name="Andreopoulos W.B."/>
            <person name="Clum A."/>
            <person name="Lindquist E."/>
            <person name="Daum C."/>
            <person name="Ramamoorthy G.K."/>
            <person name="Gryganskyi A."/>
            <person name="Culley D."/>
            <person name="Magnuson J.K."/>
            <person name="James T.Y."/>
            <person name="O'Malley M.A."/>
            <person name="Stajich J.E."/>
            <person name="Spatafora J.W."/>
            <person name="Visel A."/>
            <person name="Grigoriev I.V."/>
        </authorList>
    </citation>
    <scope>NUCLEOTIDE SEQUENCE [LARGE SCALE GENOMIC DNA]</scope>
    <source>
        <strain evidence="3 4">PL171</strain>
    </source>
</reference>
<dbReference type="EMBL" id="MCFL01000036">
    <property type="protein sequence ID" value="ORZ33423.1"/>
    <property type="molecule type" value="Genomic_DNA"/>
</dbReference>
<evidence type="ECO:0000256" key="1">
    <source>
        <dbReference type="SAM" id="MobiDB-lite"/>
    </source>
</evidence>
<name>A0A1Y2HIA5_9FUNG</name>
<organism evidence="3 4">
    <name type="scientific">Catenaria anguillulae PL171</name>
    <dbReference type="NCBI Taxonomy" id="765915"/>
    <lineage>
        <taxon>Eukaryota</taxon>
        <taxon>Fungi</taxon>
        <taxon>Fungi incertae sedis</taxon>
        <taxon>Blastocladiomycota</taxon>
        <taxon>Blastocladiomycetes</taxon>
        <taxon>Blastocladiales</taxon>
        <taxon>Catenariaceae</taxon>
        <taxon>Catenaria</taxon>
    </lineage>
</organism>